<keyword evidence="5" id="KW-0812">Transmembrane</keyword>
<evidence type="ECO:0000256" key="2">
    <source>
        <dbReference type="ARBA" id="ARBA00008670"/>
    </source>
</evidence>
<dbReference type="Ensembl" id="ENSNMLT00000010416.1">
    <property type="protein sequence ID" value="ENSNMLP00000009206.1"/>
    <property type="gene ID" value="ENSNMLG00000006421.1"/>
</dbReference>
<evidence type="ECO:0000313" key="8">
    <source>
        <dbReference type="Proteomes" id="UP000694523"/>
    </source>
</evidence>
<dbReference type="InterPro" id="IPR021184">
    <property type="entry name" value="TNF_CS"/>
</dbReference>
<dbReference type="GO" id="GO:0005125">
    <property type="term" value="F:cytokine activity"/>
    <property type="evidence" value="ECO:0007669"/>
    <property type="project" value="UniProtKB-KW"/>
</dbReference>
<evidence type="ECO:0000313" key="7">
    <source>
        <dbReference type="Ensembl" id="ENSNMLP00000009206.1"/>
    </source>
</evidence>
<evidence type="ECO:0000256" key="5">
    <source>
        <dbReference type="SAM" id="Phobius"/>
    </source>
</evidence>
<reference evidence="7" key="2">
    <citation type="submission" date="2025-09" db="UniProtKB">
        <authorList>
            <consortium name="Ensembl"/>
        </authorList>
    </citation>
    <scope>IDENTIFICATION</scope>
</reference>
<accession>A0A8C6WI80</accession>
<comment type="subcellular location">
    <subcellularLocation>
        <location evidence="1">Membrane</location>
    </subcellularLocation>
</comment>
<keyword evidence="5" id="KW-1133">Transmembrane helix</keyword>
<dbReference type="PROSITE" id="PS00251">
    <property type="entry name" value="THD_1"/>
    <property type="match status" value="1"/>
</dbReference>
<keyword evidence="8" id="KW-1185">Reference proteome</keyword>
<keyword evidence="3" id="KW-0202">Cytokine</keyword>
<proteinExistence type="inferred from homology"/>
<dbReference type="Gene3D" id="2.60.120.40">
    <property type="match status" value="1"/>
</dbReference>
<dbReference type="GO" id="GO:0005615">
    <property type="term" value="C:extracellular space"/>
    <property type="evidence" value="ECO:0007669"/>
    <property type="project" value="UniProtKB-KW"/>
</dbReference>
<sequence>MAEGSCPQVFVVDHPINNAPPPVNQKPLWRRARKSLVVPLFGLIMFGLILEAIFIYRLYKRTEVRLVSVPDAAHVVWAEWKFLSFSTSLKVERPMAHLQGSQTFREDGVVEWVKMDEGFNNGMDYNTTGLVIKTKGFYYLYSKVHFQKTDNCAMVNHKVIKNTTKYGLPIDLLKSKRYRGNKEKEKDLWNSFLAGIFKLETGDHIYVKLDKGLYAEPDNVFGAFMLS</sequence>
<dbReference type="SMART" id="SM00207">
    <property type="entry name" value="TNF"/>
    <property type="match status" value="1"/>
</dbReference>
<dbReference type="PANTHER" id="PTHR11471">
    <property type="entry name" value="TUMOR NECROSIS FACTOR FAMILY MEMBER"/>
    <property type="match status" value="1"/>
</dbReference>
<evidence type="ECO:0000259" key="6">
    <source>
        <dbReference type="PROSITE" id="PS50049"/>
    </source>
</evidence>
<reference evidence="7" key="1">
    <citation type="submission" date="2025-08" db="UniProtKB">
        <authorList>
            <consortium name="Ensembl"/>
        </authorList>
    </citation>
    <scope>IDENTIFICATION</scope>
</reference>
<evidence type="ECO:0000256" key="3">
    <source>
        <dbReference type="ARBA" id="ARBA00022514"/>
    </source>
</evidence>
<feature type="transmembrane region" description="Helical" evidence="5">
    <location>
        <begin position="36"/>
        <end position="59"/>
    </location>
</feature>
<organism evidence="7 8">
    <name type="scientific">Neogobius melanostomus</name>
    <name type="common">round goby</name>
    <dbReference type="NCBI Taxonomy" id="47308"/>
    <lineage>
        <taxon>Eukaryota</taxon>
        <taxon>Metazoa</taxon>
        <taxon>Chordata</taxon>
        <taxon>Craniata</taxon>
        <taxon>Vertebrata</taxon>
        <taxon>Euteleostomi</taxon>
        <taxon>Actinopterygii</taxon>
        <taxon>Neopterygii</taxon>
        <taxon>Teleostei</taxon>
        <taxon>Neoteleostei</taxon>
        <taxon>Acanthomorphata</taxon>
        <taxon>Gobiaria</taxon>
        <taxon>Gobiiformes</taxon>
        <taxon>Gobioidei</taxon>
        <taxon>Gobiidae</taxon>
        <taxon>Benthophilinae</taxon>
        <taxon>Neogobiini</taxon>
        <taxon>Neogobius</taxon>
    </lineage>
</organism>
<keyword evidence="4 5" id="KW-0472">Membrane</keyword>
<dbReference type="InterPro" id="IPR006052">
    <property type="entry name" value="TNF_dom"/>
</dbReference>
<dbReference type="InterPro" id="IPR008983">
    <property type="entry name" value="Tumour_necrosis_fac-like_dom"/>
</dbReference>
<name>A0A8C6WI80_9GOBI</name>
<dbReference type="PROSITE" id="PS50049">
    <property type="entry name" value="THD_2"/>
    <property type="match status" value="1"/>
</dbReference>
<evidence type="ECO:0000256" key="1">
    <source>
        <dbReference type="ARBA" id="ARBA00004370"/>
    </source>
</evidence>
<dbReference type="Proteomes" id="UP000694523">
    <property type="component" value="Unplaced"/>
</dbReference>
<dbReference type="PANTHER" id="PTHR11471:SF56">
    <property type="entry name" value="TUMOR NECROSIS FACTOR LIGAND SUPERFAMILY MEMBER 14-LIKE"/>
    <property type="match status" value="1"/>
</dbReference>
<dbReference type="GO" id="GO:0006955">
    <property type="term" value="P:immune response"/>
    <property type="evidence" value="ECO:0007669"/>
    <property type="project" value="InterPro"/>
</dbReference>
<comment type="similarity">
    <text evidence="2">Belongs to the tumor necrosis factor family.</text>
</comment>
<feature type="domain" description="THD" evidence="6">
    <location>
        <begin position="94"/>
        <end position="226"/>
    </location>
</feature>
<protein>
    <recommendedName>
        <fullName evidence="6">THD domain-containing protein</fullName>
    </recommendedName>
</protein>
<dbReference type="Pfam" id="PF00229">
    <property type="entry name" value="TNF"/>
    <property type="match status" value="1"/>
</dbReference>
<dbReference type="AlphaFoldDB" id="A0A8C6WI80"/>
<dbReference type="GO" id="GO:0016020">
    <property type="term" value="C:membrane"/>
    <property type="evidence" value="ECO:0007669"/>
    <property type="project" value="UniProtKB-SubCell"/>
</dbReference>
<evidence type="ECO:0000256" key="4">
    <source>
        <dbReference type="ARBA" id="ARBA00023136"/>
    </source>
</evidence>
<dbReference type="GO" id="GO:0005164">
    <property type="term" value="F:tumor necrosis factor receptor binding"/>
    <property type="evidence" value="ECO:0007669"/>
    <property type="project" value="InterPro"/>
</dbReference>
<dbReference type="SUPFAM" id="SSF49842">
    <property type="entry name" value="TNF-like"/>
    <property type="match status" value="1"/>
</dbReference>